<dbReference type="SUPFAM" id="SSF53383">
    <property type="entry name" value="PLP-dependent transferases"/>
    <property type="match status" value="1"/>
</dbReference>
<dbReference type="AlphaFoldDB" id="A0AAD4TDF7"/>
<organism evidence="7 8">
    <name type="scientific">Papaver atlanticum</name>
    <dbReference type="NCBI Taxonomy" id="357466"/>
    <lineage>
        <taxon>Eukaryota</taxon>
        <taxon>Viridiplantae</taxon>
        <taxon>Streptophyta</taxon>
        <taxon>Embryophyta</taxon>
        <taxon>Tracheophyta</taxon>
        <taxon>Spermatophyta</taxon>
        <taxon>Magnoliopsida</taxon>
        <taxon>Ranunculales</taxon>
        <taxon>Papaveraceae</taxon>
        <taxon>Papaveroideae</taxon>
        <taxon>Papaver</taxon>
    </lineage>
</organism>
<evidence type="ECO:0000256" key="3">
    <source>
        <dbReference type="ARBA" id="ARBA00022576"/>
    </source>
</evidence>
<dbReference type="Gene3D" id="3.90.1150.10">
    <property type="entry name" value="Aspartate Aminotransferase, domain 1"/>
    <property type="match status" value="1"/>
</dbReference>
<feature type="compositionally biased region" description="Basic and acidic residues" evidence="6">
    <location>
        <begin position="7"/>
        <end position="35"/>
    </location>
</feature>
<evidence type="ECO:0000313" key="7">
    <source>
        <dbReference type="EMBL" id="KAI3951251.1"/>
    </source>
</evidence>
<evidence type="ECO:0000256" key="4">
    <source>
        <dbReference type="ARBA" id="ARBA00022679"/>
    </source>
</evidence>
<comment type="cofactor">
    <cofactor evidence="1">
        <name>pyridoxal 5'-phosphate</name>
        <dbReference type="ChEBI" id="CHEBI:597326"/>
    </cofactor>
</comment>
<comment type="caution">
    <text evidence="7">The sequence shown here is derived from an EMBL/GenBank/DDBJ whole genome shotgun (WGS) entry which is preliminary data.</text>
</comment>
<evidence type="ECO:0000256" key="5">
    <source>
        <dbReference type="ARBA" id="ARBA00022898"/>
    </source>
</evidence>
<feature type="region of interest" description="Disordered" evidence="6">
    <location>
        <begin position="1"/>
        <end position="47"/>
    </location>
</feature>
<dbReference type="PANTHER" id="PTHR11751">
    <property type="entry name" value="ALANINE AMINOTRANSFERASE"/>
    <property type="match status" value="1"/>
</dbReference>
<dbReference type="Proteomes" id="UP001202328">
    <property type="component" value="Unassembled WGS sequence"/>
</dbReference>
<keyword evidence="3" id="KW-0032">Aminotransferase</keyword>
<comment type="subunit">
    <text evidence="2">Homodimer.</text>
</comment>
<dbReference type="EMBL" id="JAJJMB010002536">
    <property type="protein sequence ID" value="KAI3951251.1"/>
    <property type="molecule type" value="Genomic_DNA"/>
</dbReference>
<keyword evidence="4" id="KW-0808">Transferase</keyword>
<evidence type="ECO:0000256" key="2">
    <source>
        <dbReference type="ARBA" id="ARBA00011738"/>
    </source>
</evidence>
<evidence type="ECO:0000256" key="6">
    <source>
        <dbReference type="SAM" id="MobiDB-lite"/>
    </source>
</evidence>
<dbReference type="FunFam" id="3.90.1150.10:FF:000140">
    <property type="entry name" value="alanine aminotransferase 1"/>
    <property type="match status" value="1"/>
</dbReference>
<gene>
    <name evidence="7" type="ORF">MKW98_011956</name>
</gene>
<name>A0AAD4TDF7_9MAGN</name>
<evidence type="ECO:0000313" key="8">
    <source>
        <dbReference type="Proteomes" id="UP001202328"/>
    </source>
</evidence>
<dbReference type="InterPro" id="IPR045088">
    <property type="entry name" value="ALAT1/2-like"/>
</dbReference>
<accession>A0AAD4TDF7</accession>
<protein>
    <submittedName>
        <fullName evidence="7">Uncharacterized protein</fullName>
    </submittedName>
</protein>
<sequence>MAGSTESKAKNSTENLTGRRKEEKLGAQRLQEELKQNPGSHPSNEVGEGFYESYSAKKNGVLPSQATLSKALEDTFNSLEGVTCDKANDGMYLYPRIQFPQEAIKAADALKTAPDAFYTKRPLEATGIVASPGSDFGQGTCEHVNRFLFVCSRFLVYGLLDCLF</sequence>
<dbReference type="InterPro" id="IPR015422">
    <property type="entry name" value="PyrdxlP-dep_Trfase_small"/>
</dbReference>
<dbReference type="PANTHER" id="PTHR11751:SF29">
    <property type="entry name" value="ALANINE TRANSAMINASE"/>
    <property type="match status" value="1"/>
</dbReference>
<keyword evidence="5" id="KW-0663">Pyridoxal phosphate</keyword>
<dbReference type="InterPro" id="IPR015424">
    <property type="entry name" value="PyrdxlP-dep_Trfase"/>
</dbReference>
<evidence type="ECO:0000256" key="1">
    <source>
        <dbReference type="ARBA" id="ARBA00001933"/>
    </source>
</evidence>
<dbReference type="GO" id="GO:0004021">
    <property type="term" value="F:L-alanine:2-oxoglutarate aminotransferase activity"/>
    <property type="evidence" value="ECO:0007669"/>
    <property type="project" value="TreeGrafter"/>
</dbReference>
<keyword evidence="8" id="KW-1185">Reference proteome</keyword>
<proteinExistence type="predicted"/>
<reference evidence="7" key="1">
    <citation type="submission" date="2022-04" db="EMBL/GenBank/DDBJ databases">
        <title>A functionally conserved STORR gene fusion in Papaver species that diverged 16.8 million years ago.</title>
        <authorList>
            <person name="Catania T."/>
        </authorList>
    </citation>
    <scope>NUCLEOTIDE SEQUENCE</scope>
    <source>
        <strain evidence="7">S-188037</strain>
    </source>
</reference>